<gene>
    <name evidence="2" type="ORF">ACFFJH_12110</name>
</gene>
<protein>
    <submittedName>
        <fullName evidence="2">YgjP-like metallopeptidase domain-containing protein</fullName>
    </submittedName>
</protein>
<feature type="domain" description="YgjP-like metallopeptidase" evidence="1">
    <location>
        <begin position="98"/>
        <end position="154"/>
    </location>
</feature>
<proteinExistence type="predicted"/>
<comment type="caution">
    <text evidence="2">The sequence shown here is derived from an EMBL/GenBank/DDBJ whole genome shotgun (WGS) entry which is preliminary data.</text>
</comment>
<dbReference type="InterPro" id="IPR053136">
    <property type="entry name" value="UTP_pyrophosphatase-like"/>
</dbReference>
<dbReference type="Gene3D" id="3.30.2010.10">
    <property type="entry name" value="Metalloproteases ('zincins'), catalytic domain"/>
    <property type="match status" value="1"/>
</dbReference>
<name>A0ABV6IFI4_9BURK</name>
<dbReference type="PANTHER" id="PTHR30399">
    <property type="entry name" value="UNCHARACTERIZED PROTEIN YGJP"/>
    <property type="match status" value="1"/>
</dbReference>
<reference evidence="2 3" key="1">
    <citation type="submission" date="2024-09" db="EMBL/GenBank/DDBJ databases">
        <authorList>
            <person name="Sun Q."/>
            <person name="Mori K."/>
        </authorList>
    </citation>
    <scope>NUCLEOTIDE SEQUENCE [LARGE SCALE GENOMIC DNA]</scope>
    <source>
        <strain evidence="2 3">CCM 8677</strain>
    </source>
</reference>
<evidence type="ECO:0000313" key="3">
    <source>
        <dbReference type="Proteomes" id="UP001589844"/>
    </source>
</evidence>
<evidence type="ECO:0000259" key="1">
    <source>
        <dbReference type="Pfam" id="PF01863"/>
    </source>
</evidence>
<evidence type="ECO:0000313" key="2">
    <source>
        <dbReference type="EMBL" id="MFC0350557.1"/>
    </source>
</evidence>
<organism evidence="2 3">
    <name type="scientific">Undibacterium danionis</name>
    <dbReference type="NCBI Taxonomy" id="1812100"/>
    <lineage>
        <taxon>Bacteria</taxon>
        <taxon>Pseudomonadati</taxon>
        <taxon>Pseudomonadota</taxon>
        <taxon>Betaproteobacteria</taxon>
        <taxon>Burkholderiales</taxon>
        <taxon>Oxalobacteraceae</taxon>
        <taxon>Undibacterium</taxon>
    </lineage>
</organism>
<keyword evidence="3" id="KW-1185">Reference proteome</keyword>
<dbReference type="EMBL" id="JBHLXJ010000013">
    <property type="protein sequence ID" value="MFC0350557.1"/>
    <property type="molecule type" value="Genomic_DNA"/>
</dbReference>
<dbReference type="InterPro" id="IPR002725">
    <property type="entry name" value="YgjP-like_metallopeptidase"/>
</dbReference>
<dbReference type="PANTHER" id="PTHR30399:SF1">
    <property type="entry name" value="UTP PYROPHOSPHATASE"/>
    <property type="match status" value="1"/>
</dbReference>
<dbReference type="Proteomes" id="UP001589844">
    <property type="component" value="Unassembled WGS sequence"/>
</dbReference>
<dbReference type="RefSeq" id="WP_390212960.1">
    <property type="nucleotide sequence ID" value="NZ_JBHLXJ010000013.1"/>
</dbReference>
<sequence>MSDTKTNTLKYLTAYPEHLQAQVRQLLDSGKLAQHLRHKYPEIHDIRTDKALYLYVQNLKNDTLKNGDQISKVLYDNKLHVIKNALGTHTYVSRVQGGKLKTKNEIRIASLFKYVPEAFLKMITVHELAHLKEKEHNKAFYQLCTYMEPEYHQYELDCRLYLTQIEMLGTDVWNQSNE</sequence>
<accession>A0ABV6IFI4</accession>
<dbReference type="Pfam" id="PF01863">
    <property type="entry name" value="YgjP-like"/>
    <property type="match status" value="1"/>
</dbReference>